<dbReference type="Proteomes" id="UP000477911">
    <property type="component" value="Unassembled WGS sequence"/>
</dbReference>
<proteinExistence type="predicted"/>
<dbReference type="PROSITE" id="PS50932">
    <property type="entry name" value="HTH_LACI_2"/>
    <property type="match status" value="1"/>
</dbReference>
<feature type="transmembrane region" description="Helical" evidence="4">
    <location>
        <begin position="75"/>
        <end position="99"/>
    </location>
</feature>
<dbReference type="PANTHER" id="PTHR30146">
    <property type="entry name" value="LACI-RELATED TRANSCRIPTIONAL REPRESSOR"/>
    <property type="match status" value="1"/>
</dbReference>
<protein>
    <submittedName>
        <fullName evidence="6">Substrate-binding domain-containing protein</fullName>
    </submittedName>
</protein>
<dbReference type="SMART" id="SM00354">
    <property type="entry name" value="HTH_LACI"/>
    <property type="match status" value="1"/>
</dbReference>
<dbReference type="InterPro" id="IPR028082">
    <property type="entry name" value="Peripla_BP_I"/>
</dbReference>
<dbReference type="InterPro" id="IPR010982">
    <property type="entry name" value="Lambda_DNA-bd_dom_sf"/>
</dbReference>
<dbReference type="InterPro" id="IPR025997">
    <property type="entry name" value="SBP_2_dom"/>
</dbReference>
<evidence type="ECO:0000256" key="4">
    <source>
        <dbReference type="SAM" id="Phobius"/>
    </source>
</evidence>
<evidence type="ECO:0000313" key="6">
    <source>
        <dbReference type="EMBL" id="MXN19388.1"/>
    </source>
</evidence>
<keyword evidence="7" id="KW-1185">Reference proteome</keyword>
<dbReference type="SUPFAM" id="SSF47413">
    <property type="entry name" value="lambda repressor-like DNA-binding domains"/>
    <property type="match status" value="1"/>
</dbReference>
<dbReference type="SUPFAM" id="SSF53822">
    <property type="entry name" value="Periplasmic binding protein-like I"/>
    <property type="match status" value="1"/>
</dbReference>
<organism evidence="6 7">
    <name type="scientific">Pseudooceanicola albus</name>
    <dbReference type="NCBI Taxonomy" id="2692189"/>
    <lineage>
        <taxon>Bacteria</taxon>
        <taxon>Pseudomonadati</taxon>
        <taxon>Pseudomonadota</taxon>
        <taxon>Alphaproteobacteria</taxon>
        <taxon>Rhodobacterales</taxon>
        <taxon>Paracoccaceae</taxon>
        <taxon>Pseudooceanicola</taxon>
    </lineage>
</organism>
<dbReference type="EMBL" id="WUMU01000018">
    <property type="protein sequence ID" value="MXN19388.1"/>
    <property type="molecule type" value="Genomic_DNA"/>
</dbReference>
<keyword evidence="1" id="KW-0805">Transcription regulation</keyword>
<keyword evidence="4" id="KW-1133">Transmembrane helix</keyword>
<comment type="caution">
    <text evidence="6">The sequence shown here is derived from an EMBL/GenBank/DDBJ whole genome shotgun (WGS) entry which is preliminary data.</text>
</comment>
<evidence type="ECO:0000256" key="2">
    <source>
        <dbReference type="ARBA" id="ARBA00023125"/>
    </source>
</evidence>
<dbReference type="CDD" id="cd01392">
    <property type="entry name" value="HTH_LacI"/>
    <property type="match status" value="1"/>
</dbReference>
<dbReference type="InterPro" id="IPR000843">
    <property type="entry name" value="HTH_LacI"/>
</dbReference>
<dbReference type="RefSeq" id="WP_160895516.1">
    <property type="nucleotide sequence ID" value="NZ_WUMU01000018.1"/>
</dbReference>
<dbReference type="Gene3D" id="1.10.260.40">
    <property type="entry name" value="lambda repressor-like DNA-binding domains"/>
    <property type="match status" value="1"/>
</dbReference>
<dbReference type="Pfam" id="PF13407">
    <property type="entry name" value="Peripla_BP_4"/>
    <property type="match status" value="1"/>
</dbReference>
<evidence type="ECO:0000256" key="1">
    <source>
        <dbReference type="ARBA" id="ARBA00023015"/>
    </source>
</evidence>
<feature type="domain" description="HTH lacI-type" evidence="5">
    <location>
        <begin position="15"/>
        <end position="70"/>
    </location>
</feature>
<dbReference type="Gene3D" id="3.40.50.2300">
    <property type="match status" value="2"/>
</dbReference>
<evidence type="ECO:0000313" key="7">
    <source>
        <dbReference type="Proteomes" id="UP000477911"/>
    </source>
</evidence>
<dbReference type="Pfam" id="PF00356">
    <property type="entry name" value="LacI"/>
    <property type="match status" value="1"/>
</dbReference>
<dbReference type="GO" id="GO:0000976">
    <property type="term" value="F:transcription cis-regulatory region binding"/>
    <property type="evidence" value="ECO:0007669"/>
    <property type="project" value="TreeGrafter"/>
</dbReference>
<evidence type="ECO:0000256" key="3">
    <source>
        <dbReference type="ARBA" id="ARBA00023163"/>
    </source>
</evidence>
<dbReference type="PANTHER" id="PTHR30146:SF138">
    <property type="entry name" value="TRANSCRIPTIONAL REGULATORY PROTEIN"/>
    <property type="match status" value="1"/>
</dbReference>
<gene>
    <name evidence="6" type="ORF">GR170_16245</name>
</gene>
<keyword evidence="4" id="KW-0812">Transmembrane</keyword>
<accession>A0A6L7G768</accession>
<evidence type="ECO:0000259" key="5">
    <source>
        <dbReference type="PROSITE" id="PS50932"/>
    </source>
</evidence>
<name>A0A6L7G768_9RHOB</name>
<keyword evidence="3" id="KW-0804">Transcription</keyword>
<sequence length="336" mass="35237">MTQDSTADWQARPRVSLRLVAQAAGVSIATASRVLNDGPDKASAETVLRVREAAERLGYRPGGAAQALRRRESRIVAVLAAALINPVMATIVASIGHALRAEGLVMALCDTHEDAAIQDDFLTEMQAQNARAFVLVGAVDSPGLTRLRAAGAPLIFVNRPDPGPAPGGAYVGIDNAAAGEALARHVLALGTQRAILLHGSLERTAGTERARGIRAAFAAVPDAELIAVEAPGLDQLTGGLQAMAQVLSLRDPPRAVLCLSDALAYGAWRGAREAGRQEGFDLYGFDNLLFNDWVAPWLSSVAVDPAAFGPAVLAQLPAPRAGSRCFLPHRLHLRPG</sequence>
<dbReference type="AlphaFoldDB" id="A0A6L7G768"/>
<keyword evidence="2" id="KW-0238">DNA-binding</keyword>
<dbReference type="GO" id="GO:0003700">
    <property type="term" value="F:DNA-binding transcription factor activity"/>
    <property type="evidence" value="ECO:0007669"/>
    <property type="project" value="TreeGrafter"/>
</dbReference>
<keyword evidence="4" id="KW-0472">Membrane</keyword>
<reference evidence="6 7" key="1">
    <citation type="submission" date="2019-12" db="EMBL/GenBank/DDBJ databases">
        <authorList>
            <person name="Li M."/>
        </authorList>
    </citation>
    <scope>NUCLEOTIDE SEQUENCE [LARGE SCALE GENOMIC DNA]</scope>
    <source>
        <strain evidence="6 7">GBMRC 2024</strain>
    </source>
</reference>